<evidence type="ECO:0000313" key="1">
    <source>
        <dbReference type="EMBL" id="CBI06932.1"/>
    </source>
</evidence>
<reference evidence="1" key="1">
    <citation type="submission" date="2009-10" db="EMBL/GenBank/DDBJ databases">
        <title>Diversity of trophic interactions inside an arsenic-rich microbial ecosystem.</title>
        <authorList>
            <person name="Bertin P.N."/>
            <person name="Heinrich-Salmeron A."/>
            <person name="Pelletier E."/>
            <person name="Goulhen-Chollet F."/>
            <person name="Arsene-Ploetze F."/>
            <person name="Gallien S."/>
            <person name="Calteau A."/>
            <person name="Vallenet D."/>
            <person name="Casiot C."/>
            <person name="Chane-Woon-Ming B."/>
            <person name="Giloteaux L."/>
            <person name="Barakat M."/>
            <person name="Bonnefoy V."/>
            <person name="Bruneel O."/>
            <person name="Chandler M."/>
            <person name="Cleiss J."/>
            <person name="Duran R."/>
            <person name="Elbaz-Poulichet F."/>
            <person name="Fonknechten N."/>
            <person name="Lauga B."/>
            <person name="Mornico D."/>
            <person name="Ortet P."/>
            <person name="Schaeffer C."/>
            <person name="Siguier P."/>
            <person name="Alexander Thil Smith A."/>
            <person name="Van Dorsselaer A."/>
            <person name="Weissenbach J."/>
            <person name="Medigue C."/>
            <person name="Le Paslier D."/>
        </authorList>
    </citation>
    <scope>NUCLEOTIDE SEQUENCE</scope>
</reference>
<organism evidence="1">
    <name type="scientific">mine drainage metagenome</name>
    <dbReference type="NCBI Taxonomy" id="410659"/>
    <lineage>
        <taxon>unclassified sequences</taxon>
        <taxon>metagenomes</taxon>
        <taxon>ecological metagenomes</taxon>
    </lineage>
</organism>
<proteinExistence type="predicted"/>
<protein>
    <submittedName>
        <fullName evidence="1">Uncharacterized protein</fullName>
    </submittedName>
</protein>
<dbReference type="EMBL" id="CABQ01000043">
    <property type="protein sequence ID" value="CBI06932.1"/>
    <property type="molecule type" value="Genomic_DNA"/>
</dbReference>
<accession>E6QI67</accession>
<gene>
    <name evidence="1" type="ORF">CARN6_0231</name>
</gene>
<comment type="caution">
    <text evidence="1">The sequence shown here is derived from an EMBL/GenBank/DDBJ whole genome shotgun (WGS) entry which is preliminary data.</text>
</comment>
<sequence>MTRLGQATGDASNGRLEAHVEHAIHFVEDEDANHFELDEFAVEVVFEPAGSGDDDAGTAADGLQLWPFGHTADDEGDSVCGVGVEAAEGGLDLHGQLASGQQDQSRCRAGLSLGELFEDGNEKAEGLASAGLGGGEDVFAFERGRNGSGLDWRRGYKVESADALFERVGDLKIGKLIHLYPWSVAALLPCSALFSFGWQAAGPKSSFRHGFTHGRKRRKYALRKYRSGNESSG</sequence>
<dbReference type="AntiFam" id="ANF00149">
    <property type="entry name" value="Shadow ORF (opposite cshA)"/>
</dbReference>
<dbReference type="AlphaFoldDB" id="E6QI67"/>
<name>E6QI67_9ZZZZ</name>